<comment type="caution">
    <text evidence="6">The sequence shown here is derived from an EMBL/GenBank/DDBJ whole genome shotgun (WGS) entry which is preliminary data.</text>
</comment>
<evidence type="ECO:0000313" key="7">
    <source>
        <dbReference type="Proteomes" id="UP000799777"/>
    </source>
</evidence>
<keyword evidence="3" id="KW-0560">Oxidoreductase</keyword>
<reference evidence="6" key="1">
    <citation type="journal article" date="2020" name="Stud. Mycol.">
        <title>101 Dothideomycetes genomes: a test case for predicting lifestyles and emergence of pathogens.</title>
        <authorList>
            <person name="Haridas S."/>
            <person name="Albert R."/>
            <person name="Binder M."/>
            <person name="Bloem J."/>
            <person name="Labutti K."/>
            <person name="Salamov A."/>
            <person name="Andreopoulos B."/>
            <person name="Baker S."/>
            <person name="Barry K."/>
            <person name="Bills G."/>
            <person name="Bluhm B."/>
            <person name="Cannon C."/>
            <person name="Castanera R."/>
            <person name="Culley D."/>
            <person name="Daum C."/>
            <person name="Ezra D."/>
            <person name="Gonzalez J."/>
            <person name="Henrissat B."/>
            <person name="Kuo A."/>
            <person name="Liang C."/>
            <person name="Lipzen A."/>
            <person name="Lutzoni F."/>
            <person name="Magnuson J."/>
            <person name="Mondo S."/>
            <person name="Nolan M."/>
            <person name="Ohm R."/>
            <person name="Pangilinan J."/>
            <person name="Park H.-J."/>
            <person name="Ramirez L."/>
            <person name="Alfaro M."/>
            <person name="Sun H."/>
            <person name="Tritt A."/>
            <person name="Yoshinaga Y."/>
            <person name="Zwiers L.-H."/>
            <person name="Turgeon B."/>
            <person name="Goodwin S."/>
            <person name="Spatafora J."/>
            <person name="Crous P."/>
            <person name="Grigoriev I."/>
        </authorList>
    </citation>
    <scope>NUCLEOTIDE SEQUENCE</scope>
    <source>
        <strain evidence="6">CBS 110217</strain>
    </source>
</reference>
<comment type="similarity">
    <text evidence="1 4">Belongs to the short-chain dehydrogenases/reductases (SDR) family.</text>
</comment>
<feature type="compositionally biased region" description="Polar residues" evidence="5">
    <location>
        <begin position="79"/>
        <end position="97"/>
    </location>
</feature>
<dbReference type="SUPFAM" id="SSF51735">
    <property type="entry name" value="NAD(P)-binding Rossmann-fold domains"/>
    <property type="match status" value="1"/>
</dbReference>
<dbReference type="InterPro" id="IPR036291">
    <property type="entry name" value="NAD(P)-bd_dom_sf"/>
</dbReference>
<dbReference type="PROSITE" id="PS00061">
    <property type="entry name" value="ADH_SHORT"/>
    <property type="match status" value="1"/>
</dbReference>
<protein>
    <submittedName>
        <fullName evidence="6">3-oxoacyl-reductase</fullName>
    </submittedName>
</protein>
<accession>A0A9P4HE09</accession>
<evidence type="ECO:0000256" key="4">
    <source>
        <dbReference type="RuleBase" id="RU000363"/>
    </source>
</evidence>
<dbReference type="Pfam" id="PF13561">
    <property type="entry name" value="adh_short_C2"/>
    <property type="match status" value="1"/>
</dbReference>
<dbReference type="InterPro" id="IPR002347">
    <property type="entry name" value="SDR_fam"/>
</dbReference>
<dbReference type="Gene3D" id="3.40.50.720">
    <property type="entry name" value="NAD(P)-binding Rossmann-like Domain"/>
    <property type="match status" value="2"/>
</dbReference>
<dbReference type="Proteomes" id="UP000799777">
    <property type="component" value="Unassembled WGS sequence"/>
</dbReference>
<evidence type="ECO:0000256" key="2">
    <source>
        <dbReference type="ARBA" id="ARBA00022857"/>
    </source>
</evidence>
<dbReference type="PANTHER" id="PTHR42760:SF133">
    <property type="entry name" value="3-OXOACYL-[ACYL-CARRIER-PROTEIN] REDUCTASE"/>
    <property type="match status" value="1"/>
</dbReference>
<dbReference type="GO" id="GO:0016616">
    <property type="term" value="F:oxidoreductase activity, acting on the CH-OH group of donors, NAD or NADP as acceptor"/>
    <property type="evidence" value="ECO:0007669"/>
    <property type="project" value="TreeGrafter"/>
</dbReference>
<gene>
    <name evidence="6" type="ORF">EK21DRAFT_60642</name>
</gene>
<dbReference type="GO" id="GO:0006633">
    <property type="term" value="P:fatty acid biosynthetic process"/>
    <property type="evidence" value="ECO:0007669"/>
    <property type="project" value="TreeGrafter"/>
</dbReference>
<dbReference type="PANTHER" id="PTHR42760">
    <property type="entry name" value="SHORT-CHAIN DEHYDROGENASES/REDUCTASES FAMILY MEMBER"/>
    <property type="match status" value="1"/>
</dbReference>
<organism evidence="6 7">
    <name type="scientific">Setomelanomma holmii</name>
    <dbReference type="NCBI Taxonomy" id="210430"/>
    <lineage>
        <taxon>Eukaryota</taxon>
        <taxon>Fungi</taxon>
        <taxon>Dikarya</taxon>
        <taxon>Ascomycota</taxon>
        <taxon>Pezizomycotina</taxon>
        <taxon>Dothideomycetes</taxon>
        <taxon>Pleosporomycetidae</taxon>
        <taxon>Pleosporales</taxon>
        <taxon>Pleosporineae</taxon>
        <taxon>Phaeosphaeriaceae</taxon>
        <taxon>Setomelanomma</taxon>
    </lineage>
</organism>
<keyword evidence="7" id="KW-1185">Reference proteome</keyword>
<evidence type="ECO:0000256" key="1">
    <source>
        <dbReference type="ARBA" id="ARBA00006484"/>
    </source>
</evidence>
<dbReference type="EMBL" id="ML978172">
    <property type="protein sequence ID" value="KAF2032509.1"/>
    <property type="molecule type" value="Genomic_DNA"/>
</dbReference>
<dbReference type="InterPro" id="IPR020904">
    <property type="entry name" value="Sc_DH/Rdtase_CS"/>
</dbReference>
<evidence type="ECO:0000313" key="6">
    <source>
        <dbReference type="EMBL" id="KAF2032509.1"/>
    </source>
</evidence>
<dbReference type="AlphaFoldDB" id="A0A9P4HE09"/>
<dbReference type="Pfam" id="PF00106">
    <property type="entry name" value="adh_short"/>
    <property type="match status" value="1"/>
</dbReference>
<dbReference type="PRINTS" id="PR00080">
    <property type="entry name" value="SDRFAMILY"/>
</dbReference>
<feature type="region of interest" description="Disordered" evidence="5">
    <location>
        <begin position="79"/>
        <end position="101"/>
    </location>
</feature>
<evidence type="ECO:0000256" key="5">
    <source>
        <dbReference type="SAM" id="MobiDB-lite"/>
    </source>
</evidence>
<sequence>MSRRPPHVLITGGSRGIGLAIAQLFAKNAYRCTLIARSENTLKSAISTLQPLPTIPSTATQETEPEEEHGYSFLKLESPTQEADSNSLDQGSSTPDTSSAASHAAFQHSYIQGDVAKGTYFWGSQFGDRLPRPTKTTPHHLSRIDVLVNCAGVSQSTLFIKTREEDIDNIVNTNLSAMMIGTRFLFRHGYLQGASEPKQKGDKSSPVIINISSLLGLSGGHGAVAYAASKAGVLGFTRALASEYASHRVRVNAIVPGYVTSDMTKALNEEQLRQRIPLGRFGTPEEIAQAALFLAQNEYAHNCVVNLDGGLSAV</sequence>
<name>A0A9P4HE09_9PLEO</name>
<proteinExistence type="inferred from homology"/>
<dbReference type="PRINTS" id="PR00081">
    <property type="entry name" value="GDHRDH"/>
</dbReference>
<dbReference type="OrthoDB" id="1669814at2759"/>
<evidence type="ECO:0000256" key="3">
    <source>
        <dbReference type="ARBA" id="ARBA00023002"/>
    </source>
</evidence>
<keyword evidence="2" id="KW-0521">NADP</keyword>
<dbReference type="GO" id="GO:0048038">
    <property type="term" value="F:quinone binding"/>
    <property type="evidence" value="ECO:0007669"/>
    <property type="project" value="TreeGrafter"/>
</dbReference>